<evidence type="ECO:0000313" key="3">
    <source>
        <dbReference type="Proteomes" id="UP000092498"/>
    </source>
</evidence>
<dbReference type="PROSITE" id="PS51257">
    <property type="entry name" value="PROKAR_LIPOPROTEIN"/>
    <property type="match status" value="1"/>
</dbReference>
<dbReference type="Proteomes" id="UP000092498">
    <property type="component" value="Chromosome"/>
</dbReference>
<name>A0A1B1ADG4_9PROT</name>
<proteinExistence type="predicted"/>
<evidence type="ECO:0000313" key="2">
    <source>
        <dbReference type="EMBL" id="ANP44596.1"/>
    </source>
</evidence>
<dbReference type="InParanoid" id="A0A1B1ADG4"/>
<keyword evidence="1" id="KW-0732">Signal</keyword>
<keyword evidence="3" id="KW-1185">Reference proteome</keyword>
<dbReference type="OrthoDB" id="7632626at2"/>
<reference evidence="2 3" key="1">
    <citation type="submission" date="2015-11" db="EMBL/GenBank/DDBJ databases">
        <title>Whole-Genome Sequence of Candidatus Oderbacter manganicum from the National Park Lower Oder Valley, Germany.</title>
        <authorList>
            <person name="Braun B."/>
            <person name="Liere K."/>
            <person name="Szewzyk U."/>
        </authorList>
    </citation>
    <scope>NUCLEOTIDE SEQUENCE [LARGE SCALE GENOMIC DNA]</scope>
    <source>
        <strain evidence="2 3">OTSz_A_272</strain>
    </source>
</reference>
<sequence length="117" mass="11609">MRMALIGSMAAAALLAAACTQTGNVERGAATGAVLGGVAGAVIGNNVGDGDAASGAAIGAAIGAVGGAYAGCVRDGGCGAGQSRVNTRQHYDRNSGRYYFQDPQSGRYFYENGEPYP</sequence>
<dbReference type="STRING" id="1759059.ATE48_00975"/>
<evidence type="ECO:0000256" key="1">
    <source>
        <dbReference type="SAM" id="SignalP"/>
    </source>
</evidence>
<organism evidence="2 3">
    <name type="scientific">Candidatus Viadribacter manganicus</name>
    <dbReference type="NCBI Taxonomy" id="1759059"/>
    <lineage>
        <taxon>Bacteria</taxon>
        <taxon>Pseudomonadati</taxon>
        <taxon>Pseudomonadota</taxon>
        <taxon>Alphaproteobacteria</taxon>
        <taxon>Hyphomonadales</taxon>
        <taxon>Hyphomonadaceae</taxon>
        <taxon>Candidatus Viadribacter</taxon>
    </lineage>
</organism>
<dbReference type="KEGG" id="cbot:ATE48_00975"/>
<gene>
    <name evidence="2" type="ORF">ATE48_00975</name>
</gene>
<dbReference type="EMBL" id="CP013244">
    <property type="protein sequence ID" value="ANP44596.1"/>
    <property type="molecule type" value="Genomic_DNA"/>
</dbReference>
<protein>
    <submittedName>
        <fullName evidence="2">Uncharacterized protein</fullName>
    </submittedName>
</protein>
<feature type="signal peptide" evidence="1">
    <location>
        <begin position="1"/>
        <end position="22"/>
    </location>
</feature>
<feature type="chain" id="PRO_5008518618" evidence="1">
    <location>
        <begin position="23"/>
        <end position="117"/>
    </location>
</feature>
<dbReference type="AlphaFoldDB" id="A0A1B1ADG4"/>
<accession>A0A1B1ADG4</accession>
<dbReference type="RefSeq" id="WP_066766946.1">
    <property type="nucleotide sequence ID" value="NZ_CP013244.1"/>
</dbReference>